<protein>
    <submittedName>
        <fullName evidence="2">Uncharacterized protein</fullName>
    </submittedName>
</protein>
<feature type="compositionally biased region" description="Basic and acidic residues" evidence="1">
    <location>
        <begin position="51"/>
        <end position="63"/>
    </location>
</feature>
<comment type="caution">
    <text evidence="2">The sequence shown here is derived from an EMBL/GenBank/DDBJ whole genome shotgun (WGS) entry which is preliminary data.</text>
</comment>
<accession>A0ABQ7BXX3</accession>
<dbReference type="EMBL" id="QGKV02000832">
    <property type="protein sequence ID" value="KAF3544364.1"/>
    <property type="molecule type" value="Genomic_DNA"/>
</dbReference>
<reference evidence="2 3" key="1">
    <citation type="journal article" date="2020" name="BMC Genomics">
        <title>Intraspecific diversification of the crop wild relative Brassica cretica Lam. using demographic model selection.</title>
        <authorList>
            <person name="Kioukis A."/>
            <person name="Michalopoulou V.A."/>
            <person name="Briers L."/>
            <person name="Pirintsos S."/>
            <person name="Studholme D.J."/>
            <person name="Pavlidis P."/>
            <person name="Sarris P.F."/>
        </authorList>
    </citation>
    <scope>NUCLEOTIDE SEQUENCE [LARGE SCALE GENOMIC DNA]</scope>
    <source>
        <strain evidence="3">cv. PFS-1207/04</strain>
    </source>
</reference>
<keyword evidence="3" id="KW-1185">Reference proteome</keyword>
<feature type="region of interest" description="Disordered" evidence="1">
    <location>
        <begin position="32"/>
        <end position="63"/>
    </location>
</feature>
<organism evidence="2 3">
    <name type="scientific">Brassica cretica</name>
    <name type="common">Mustard</name>
    <dbReference type="NCBI Taxonomy" id="69181"/>
    <lineage>
        <taxon>Eukaryota</taxon>
        <taxon>Viridiplantae</taxon>
        <taxon>Streptophyta</taxon>
        <taxon>Embryophyta</taxon>
        <taxon>Tracheophyta</taxon>
        <taxon>Spermatophyta</taxon>
        <taxon>Magnoliopsida</taxon>
        <taxon>eudicotyledons</taxon>
        <taxon>Gunneridae</taxon>
        <taxon>Pentapetalae</taxon>
        <taxon>rosids</taxon>
        <taxon>malvids</taxon>
        <taxon>Brassicales</taxon>
        <taxon>Brassicaceae</taxon>
        <taxon>Brassiceae</taxon>
        <taxon>Brassica</taxon>
    </lineage>
</organism>
<gene>
    <name evidence="2" type="ORF">DY000_02006440</name>
</gene>
<evidence type="ECO:0000256" key="1">
    <source>
        <dbReference type="SAM" id="MobiDB-lite"/>
    </source>
</evidence>
<evidence type="ECO:0000313" key="3">
    <source>
        <dbReference type="Proteomes" id="UP000266723"/>
    </source>
</evidence>
<sequence length="63" mass="7235">MLDMSAREHDDFQRVVVDALTTIRTRVSRCRCSSRENLRAMSPSAAGPSRQLKDDFDETPRDH</sequence>
<proteinExistence type="predicted"/>
<name>A0ABQ7BXX3_BRACR</name>
<dbReference type="Proteomes" id="UP000266723">
    <property type="component" value="Unassembled WGS sequence"/>
</dbReference>
<evidence type="ECO:0000313" key="2">
    <source>
        <dbReference type="EMBL" id="KAF3544364.1"/>
    </source>
</evidence>